<evidence type="ECO:0000313" key="2">
    <source>
        <dbReference type="EMBL" id="MED6211826.1"/>
    </source>
</evidence>
<gene>
    <name evidence="2" type="ORF">PIB30_077315</name>
</gene>
<feature type="region of interest" description="Disordered" evidence="1">
    <location>
        <begin position="306"/>
        <end position="327"/>
    </location>
</feature>
<feature type="compositionally biased region" description="Basic and acidic residues" evidence="1">
    <location>
        <begin position="257"/>
        <end position="275"/>
    </location>
</feature>
<feature type="region of interest" description="Disordered" evidence="1">
    <location>
        <begin position="241"/>
        <end position="283"/>
    </location>
</feature>
<evidence type="ECO:0000313" key="3">
    <source>
        <dbReference type="Proteomes" id="UP001341840"/>
    </source>
</evidence>
<dbReference type="EMBL" id="JASCZI010242692">
    <property type="protein sequence ID" value="MED6211826.1"/>
    <property type="molecule type" value="Genomic_DNA"/>
</dbReference>
<dbReference type="PANTHER" id="PTHR33067">
    <property type="entry name" value="RNA-DIRECTED DNA POLYMERASE-RELATED"/>
    <property type="match status" value="1"/>
</dbReference>
<feature type="region of interest" description="Disordered" evidence="1">
    <location>
        <begin position="1"/>
        <end position="108"/>
    </location>
</feature>
<feature type="compositionally biased region" description="Acidic residues" evidence="1">
    <location>
        <begin position="59"/>
        <end position="71"/>
    </location>
</feature>
<feature type="compositionally biased region" description="Low complexity" evidence="1">
    <location>
        <begin position="23"/>
        <end position="40"/>
    </location>
</feature>
<proteinExistence type="predicted"/>
<reference evidence="2 3" key="1">
    <citation type="journal article" date="2023" name="Plants (Basel)">
        <title>Bridging the Gap: Combining Genomics and Transcriptomics Approaches to Understand Stylosanthes scabra, an Orphan Legume from the Brazilian Caatinga.</title>
        <authorList>
            <person name="Ferreira-Neto J.R.C."/>
            <person name="da Silva M.D."/>
            <person name="Binneck E."/>
            <person name="de Melo N.F."/>
            <person name="da Silva R.H."/>
            <person name="de Melo A.L.T.M."/>
            <person name="Pandolfi V."/>
            <person name="Bustamante F.O."/>
            <person name="Brasileiro-Vidal A.C."/>
            <person name="Benko-Iseppon A.M."/>
        </authorList>
    </citation>
    <scope>NUCLEOTIDE SEQUENCE [LARGE SCALE GENOMIC DNA]</scope>
    <source>
        <tissue evidence="2">Leaves</tissue>
    </source>
</reference>
<dbReference type="Proteomes" id="UP001341840">
    <property type="component" value="Unassembled WGS sequence"/>
</dbReference>
<sequence length="327" mass="36765">MKENQKRLDSQLSHIPELLHKFTNQPTTNPQPQPSTSSPLPSQPLPNPKGGINMVHNENDEEEDEEDDDEWLYGLLAELADSDDYSDDEDVEEEPEREVDDEEVEEETKGETFFIATIFRGNKVKGTEMPVKCEDPGPCLVTSKIQGVDILECLCDLGSCSNVMPYTLYETLDLSPLKKSKEVFTTVDASIVPTKGEKGGRPQVLLGRPFLKTARFKLQYDDDTFSLSVGKITEIFHVTRPPAPRKKGAHQLRVGTKKIEPEKLLRSEKRKESENPKNVAFIEKGVEDCSPSIEEERSFDKLSFGQIEDVQENPSPPQEYGCSFSEG</sequence>
<feature type="compositionally biased region" description="Acidic residues" evidence="1">
    <location>
        <begin position="80"/>
        <end position="108"/>
    </location>
</feature>
<protein>
    <submittedName>
        <fullName evidence="2">Uncharacterized protein</fullName>
    </submittedName>
</protein>
<organism evidence="2 3">
    <name type="scientific">Stylosanthes scabra</name>
    <dbReference type="NCBI Taxonomy" id="79078"/>
    <lineage>
        <taxon>Eukaryota</taxon>
        <taxon>Viridiplantae</taxon>
        <taxon>Streptophyta</taxon>
        <taxon>Embryophyta</taxon>
        <taxon>Tracheophyta</taxon>
        <taxon>Spermatophyta</taxon>
        <taxon>Magnoliopsida</taxon>
        <taxon>eudicotyledons</taxon>
        <taxon>Gunneridae</taxon>
        <taxon>Pentapetalae</taxon>
        <taxon>rosids</taxon>
        <taxon>fabids</taxon>
        <taxon>Fabales</taxon>
        <taxon>Fabaceae</taxon>
        <taxon>Papilionoideae</taxon>
        <taxon>50 kb inversion clade</taxon>
        <taxon>dalbergioids sensu lato</taxon>
        <taxon>Dalbergieae</taxon>
        <taxon>Pterocarpus clade</taxon>
        <taxon>Stylosanthes</taxon>
    </lineage>
</organism>
<evidence type="ECO:0000256" key="1">
    <source>
        <dbReference type="SAM" id="MobiDB-lite"/>
    </source>
</evidence>
<name>A0ABU6YQV3_9FABA</name>
<accession>A0ABU6YQV3</accession>
<comment type="caution">
    <text evidence="2">The sequence shown here is derived from an EMBL/GenBank/DDBJ whole genome shotgun (WGS) entry which is preliminary data.</text>
</comment>
<dbReference type="PANTHER" id="PTHR33067:SF9">
    <property type="entry name" value="RNA-DIRECTED DNA POLYMERASE"/>
    <property type="match status" value="1"/>
</dbReference>
<keyword evidence="3" id="KW-1185">Reference proteome</keyword>